<dbReference type="Pfam" id="PF07730">
    <property type="entry name" value="HisKA_3"/>
    <property type="match status" value="1"/>
</dbReference>
<dbReference type="SMART" id="SM00065">
    <property type="entry name" value="GAF"/>
    <property type="match status" value="2"/>
</dbReference>
<dbReference type="CDD" id="cd16917">
    <property type="entry name" value="HATPase_UhpB-NarQ-NarX-like"/>
    <property type="match status" value="1"/>
</dbReference>
<evidence type="ECO:0000256" key="8">
    <source>
        <dbReference type="ARBA" id="ARBA00022777"/>
    </source>
</evidence>
<keyword evidence="10 13" id="KW-1133">Transmembrane helix</keyword>
<keyword evidence="5" id="KW-0808">Transferase</keyword>
<dbReference type="EC" id="2.7.13.3" evidence="3"/>
<accession>A0ABN2FQV8</accession>
<evidence type="ECO:0000256" key="7">
    <source>
        <dbReference type="ARBA" id="ARBA00022741"/>
    </source>
</evidence>
<evidence type="ECO:0000256" key="4">
    <source>
        <dbReference type="ARBA" id="ARBA00022553"/>
    </source>
</evidence>
<evidence type="ECO:0000256" key="2">
    <source>
        <dbReference type="ARBA" id="ARBA00004141"/>
    </source>
</evidence>
<comment type="caution">
    <text evidence="15">The sequence shown here is derived from an EMBL/GenBank/DDBJ whole genome shotgun (WGS) entry which is preliminary data.</text>
</comment>
<dbReference type="Proteomes" id="UP001501319">
    <property type="component" value="Unassembled WGS sequence"/>
</dbReference>
<dbReference type="InterPro" id="IPR003018">
    <property type="entry name" value="GAF"/>
</dbReference>
<keyword evidence="4" id="KW-0597">Phosphoprotein</keyword>
<keyword evidence="7" id="KW-0547">Nucleotide-binding</keyword>
<evidence type="ECO:0000256" key="13">
    <source>
        <dbReference type="SAM" id="Phobius"/>
    </source>
</evidence>
<evidence type="ECO:0000256" key="10">
    <source>
        <dbReference type="ARBA" id="ARBA00022989"/>
    </source>
</evidence>
<evidence type="ECO:0000256" key="9">
    <source>
        <dbReference type="ARBA" id="ARBA00022840"/>
    </source>
</evidence>
<dbReference type="Gene3D" id="3.30.565.10">
    <property type="entry name" value="Histidine kinase-like ATPase, C-terminal domain"/>
    <property type="match status" value="1"/>
</dbReference>
<keyword evidence="9" id="KW-0067">ATP-binding</keyword>
<dbReference type="InterPro" id="IPR003594">
    <property type="entry name" value="HATPase_dom"/>
</dbReference>
<evidence type="ECO:0000256" key="3">
    <source>
        <dbReference type="ARBA" id="ARBA00012438"/>
    </source>
</evidence>
<dbReference type="Gene3D" id="1.20.5.1930">
    <property type="match status" value="1"/>
</dbReference>
<name>A0ABN2FQV8_9ACTN</name>
<dbReference type="InterPro" id="IPR038318">
    <property type="entry name" value="KdpD_sf"/>
</dbReference>
<keyword evidence="11" id="KW-0902">Two-component regulatory system</keyword>
<sequence length="667" mass="70255">MVRSRVSAPIARWSGRLLASVAMVAAVTGVVMLLKPHVPVLSLLVLYLLAVLPVAVLWGARLAAITSAVSIAVFAFLLPPDTSALVADSRNVVALGVFLVTAVVVAELAARSRRSAVESARLTQEQSALRRVATLVAQSVPPSAVFEAVTREVGRLSGADLARMERYDDDGTVTGVAAWSRGLGQLVVGTQLDLGGLSIARDVRRTGGPVRLESFAGATGGIAQEARALGIRASVGCPIVVAGRLWGVIAASTKSDTPFPANTELQMASFTELVATAVENAESRAELRRMLDEQAALRRVATLVAGGAVPDRVFTAVAKELAELTGADITGIFRFESDGTATLMGRRGLSDEEMRVGARLMLESPSAIASVQATGESARYDVDDALLQRLPEFLREWGVQSAVASPIIVEGRCWGGISVASRQGPFGPATEQRMVEFTEIAATAIANAESRAQLTASRARVVAAGDEMRRQVERDLHDGAQQRLVSLALELRLARDTVPAELPALRAGFGRAAQDLTELLDELREISRGLHPPILAEGGLGPALRTLARRSAVPVQLQVETESRYPAPLEVATYFIVSEALTNTSKHAGASRAEVSLMERADTLRLRVFDDGIGGAEPQGGSGLLGLRDRVEALGGSIDVISPIGHGTVIMASLPIERAETASLSGP</sequence>
<dbReference type="Pfam" id="PF02518">
    <property type="entry name" value="HATPase_c"/>
    <property type="match status" value="1"/>
</dbReference>
<dbReference type="InterPro" id="IPR011712">
    <property type="entry name" value="Sig_transdc_His_kin_sub3_dim/P"/>
</dbReference>
<evidence type="ECO:0000313" key="15">
    <source>
        <dbReference type="EMBL" id="GAA1656837.1"/>
    </source>
</evidence>
<dbReference type="SUPFAM" id="SSF55781">
    <property type="entry name" value="GAF domain-like"/>
    <property type="match status" value="2"/>
</dbReference>
<evidence type="ECO:0000256" key="11">
    <source>
        <dbReference type="ARBA" id="ARBA00023012"/>
    </source>
</evidence>
<keyword evidence="8" id="KW-0418">Kinase</keyword>
<dbReference type="EMBL" id="BAAANE010000010">
    <property type="protein sequence ID" value="GAA1656837.1"/>
    <property type="molecule type" value="Genomic_DNA"/>
</dbReference>
<keyword evidence="16" id="KW-1185">Reference proteome</keyword>
<dbReference type="PANTHER" id="PTHR24421">
    <property type="entry name" value="NITRATE/NITRITE SENSOR PROTEIN NARX-RELATED"/>
    <property type="match status" value="1"/>
</dbReference>
<feature type="domain" description="GAF" evidence="14">
    <location>
        <begin position="141"/>
        <end position="288"/>
    </location>
</feature>
<feature type="transmembrane region" description="Helical" evidence="13">
    <location>
        <begin position="92"/>
        <end position="110"/>
    </location>
</feature>
<proteinExistence type="predicted"/>
<keyword evidence="6 13" id="KW-0812">Transmembrane</keyword>
<dbReference type="InterPro" id="IPR025201">
    <property type="entry name" value="KdpD_TM"/>
</dbReference>
<dbReference type="InterPro" id="IPR036890">
    <property type="entry name" value="HATPase_C_sf"/>
</dbReference>
<evidence type="ECO:0000256" key="5">
    <source>
        <dbReference type="ARBA" id="ARBA00022679"/>
    </source>
</evidence>
<feature type="transmembrane region" description="Helical" evidence="13">
    <location>
        <begin position="13"/>
        <end position="34"/>
    </location>
</feature>
<dbReference type="Gene3D" id="3.30.450.40">
    <property type="match status" value="2"/>
</dbReference>
<keyword evidence="12 13" id="KW-0472">Membrane</keyword>
<comment type="catalytic activity">
    <reaction evidence="1">
        <text>ATP + protein L-histidine = ADP + protein N-phospho-L-histidine.</text>
        <dbReference type="EC" id="2.7.13.3"/>
    </reaction>
</comment>
<feature type="transmembrane region" description="Helical" evidence="13">
    <location>
        <begin position="62"/>
        <end position="80"/>
    </location>
</feature>
<dbReference type="Pfam" id="PF01590">
    <property type="entry name" value="GAF"/>
    <property type="match status" value="2"/>
</dbReference>
<protein>
    <recommendedName>
        <fullName evidence="3">histidine kinase</fullName>
        <ecNumber evidence="3">2.7.13.3</ecNumber>
    </recommendedName>
</protein>
<organism evidence="15 16">
    <name type="scientific">Kribbella alba</name>
    <dbReference type="NCBI Taxonomy" id="190197"/>
    <lineage>
        <taxon>Bacteria</taxon>
        <taxon>Bacillati</taxon>
        <taxon>Actinomycetota</taxon>
        <taxon>Actinomycetes</taxon>
        <taxon>Propionibacteriales</taxon>
        <taxon>Kribbellaceae</taxon>
        <taxon>Kribbella</taxon>
    </lineage>
</organism>
<evidence type="ECO:0000256" key="12">
    <source>
        <dbReference type="ARBA" id="ARBA00023136"/>
    </source>
</evidence>
<comment type="subcellular location">
    <subcellularLocation>
        <location evidence="2">Membrane</location>
        <topology evidence="2">Multi-pass membrane protein</topology>
    </subcellularLocation>
</comment>
<dbReference type="Gene3D" id="1.20.120.620">
    <property type="entry name" value="Backbone structure of the membrane domain of e. Coli histidine kinase receptor kdpd"/>
    <property type="match status" value="1"/>
</dbReference>
<dbReference type="Pfam" id="PF13493">
    <property type="entry name" value="DUF4118"/>
    <property type="match status" value="1"/>
</dbReference>
<dbReference type="PANTHER" id="PTHR24421:SF10">
    <property type="entry name" value="NITRATE_NITRITE SENSOR PROTEIN NARQ"/>
    <property type="match status" value="1"/>
</dbReference>
<feature type="domain" description="GAF" evidence="14">
    <location>
        <begin position="309"/>
        <end position="455"/>
    </location>
</feature>
<evidence type="ECO:0000256" key="1">
    <source>
        <dbReference type="ARBA" id="ARBA00000085"/>
    </source>
</evidence>
<evidence type="ECO:0000256" key="6">
    <source>
        <dbReference type="ARBA" id="ARBA00022692"/>
    </source>
</evidence>
<gene>
    <name evidence="15" type="ORF">GCM10009744_57080</name>
</gene>
<reference evidence="15 16" key="1">
    <citation type="journal article" date="2019" name="Int. J. Syst. Evol. Microbiol.">
        <title>The Global Catalogue of Microorganisms (GCM) 10K type strain sequencing project: providing services to taxonomists for standard genome sequencing and annotation.</title>
        <authorList>
            <consortium name="The Broad Institute Genomics Platform"/>
            <consortium name="The Broad Institute Genome Sequencing Center for Infectious Disease"/>
            <person name="Wu L."/>
            <person name="Ma J."/>
        </authorList>
    </citation>
    <scope>NUCLEOTIDE SEQUENCE [LARGE SCALE GENOMIC DNA]</scope>
    <source>
        <strain evidence="15 16">JCM 14306</strain>
    </source>
</reference>
<evidence type="ECO:0000313" key="16">
    <source>
        <dbReference type="Proteomes" id="UP001501319"/>
    </source>
</evidence>
<dbReference type="InterPro" id="IPR029016">
    <property type="entry name" value="GAF-like_dom_sf"/>
</dbReference>
<evidence type="ECO:0000259" key="14">
    <source>
        <dbReference type="SMART" id="SM00065"/>
    </source>
</evidence>
<dbReference type="InterPro" id="IPR050482">
    <property type="entry name" value="Sensor_HK_TwoCompSys"/>
</dbReference>
<dbReference type="SUPFAM" id="SSF55874">
    <property type="entry name" value="ATPase domain of HSP90 chaperone/DNA topoisomerase II/histidine kinase"/>
    <property type="match status" value="1"/>
</dbReference>